<dbReference type="GeneID" id="66891137"/>
<reference evidence="3" key="3">
    <citation type="submission" date="2022-12" db="EMBL/GenBank/DDBJ databases">
        <title>Complete genome sequence of Rhodopseudomonas palustris CGA0092 and corrections to the R. palustris CGA009 genome sequence.</title>
        <authorList>
            <person name="Mazny B.R."/>
            <person name="Sheff O.F."/>
            <person name="LaSarre B."/>
            <person name="McKinlay A."/>
            <person name="McKinlay J.B."/>
        </authorList>
    </citation>
    <scope>NUCLEOTIDE SEQUENCE</scope>
    <source>
        <strain evidence="3">CGA009</strain>
    </source>
</reference>
<protein>
    <submittedName>
        <fullName evidence="3">FAD-dependent oxidoreductase</fullName>
    </submittedName>
    <submittedName>
        <fullName evidence="2">Possible oxidoreductase</fullName>
    </submittedName>
</protein>
<reference evidence="3" key="1">
    <citation type="submission" date="2003-07" db="EMBL/GenBank/DDBJ databases">
        <authorList>
            <consortium name="Rhodopseudomonas genome consortium"/>
            <person name="Larimer F."/>
            <person name="Harwood C."/>
        </authorList>
    </citation>
    <scope>NUCLEOTIDE SEQUENCE</scope>
    <source>
        <strain evidence="3">CGA009</strain>
    </source>
</reference>
<dbReference type="SMART" id="SM00928">
    <property type="entry name" value="NADH_4Fe-4S"/>
    <property type="match status" value="1"/>
</dbReference>
<dbReference type="GO" id="GO:0051539">
    <property type="term" value="F:4 iron, 4 sulfur cluster binding"/>
    <property type="evidence" value="ECO:0007669"/>
    <property type="project" value="InterPro"/>
</dbReference>
<evidence type="ECO:0000313" key="3">
    <source>
        <dbReference type="EMBL" id="WCL90258.1"/>
    </source>
</evidence>
<dbReference type="EMBL" id="CP116810">
    <property type="protein sequence ID" value="WCL90258.1"/>
    <property type="molecule type" value="Genomic_DNA"/>
</dbReference>
<proteinExistence type="predicted"/>
<dbReference type="PANTHER" id="PTHR42783:SF3">
    <property type="entry name" value="GLUTAMATE SYNTHASE [NADPH] SMALL CHAIN-RELATED"/>
    <property type="match status" value="1"/>
</dbReference>
<dbReference type="SUPFAM" id="SSF46548">
    <property type="entry name" value="alpha-helical ferredoxin"/>
    <property type="match status" value="2"/>
</dbReference>
<dbReference type="Pfam" id="PF10589">
    <property type="entry name" value="NADH_4Fe-4S"/>
    <property type="match status" value="1"/>
</dbReference>
<evidence type="ECO:0000313" key="4">
    <source>
        <dbReference type="Proteomes" id="UP000001426"/>
    </source>
</evidence>
<accession>Q6NDH3</accession>
<gene>
    <name evidence="2" type="ordered locus">RPA0135</name>
    <name evidence="3" type="ORF">TX73_000695</name>
</gene>
<dbReference type="Pfam" id="PF14691">
    <property type="entry name" value="Fer4_20"/>
    <property type="match status" value="1"/>
</dbReference>
<dbReference type="SUPFAM" id="SSF140490">
    <property type="entry name" value="Nqo1C-terminal domain-like"/>
    <property type="match status" value="1"/>
</dbReference>
<dbReference type="RefSeq" id="WP_011155703.1">
    <property type="nucleotide sequence ID" value="NZ_CP116810.1"/>
</dbReference>
<feature type="domain" description="NADH-ubiquinone oxidoreductase 51kDa subunit iron-sulphur binding" evidence="1">
    <location>
        <begin position="69"/>
        <end position="114"/>
    </location>
</feature>
<dbReference type="InterPro" id="IPR019575">
    <property type="entry name" value="Nuop51_4Fe4S-bd"/>
</dbReference>
<keyword evidence="4" id="KW-1185">Reference proteome</keyword>
<dbReference type="GO" id="GO:0016491">
    <property type="term" value="F:oxidoreductase activity"/>
    <property type="evidence" value="ECO:0007669"/>
    <property type="project" value="InterPro"/>
</dbReference>
<dbReference type="PANTHER" id="PTHR42783">
    <property type="entry name" value="GLUTAMATE SYNTHASE [NADPH] SMALL CHAIN"/>
    <property type="match status" value="1"/>
</dbReference>
<dbReference type="HOGENOM" id="CLU_000422_3_4_5"/>
<dbReference type="eggNOG" id="COG1894">
    <property type="taxonomic scope" value="Bacteria"/>
</dbReference>
<dbReference type="KEGG" id="rpa:TX73_000695"/>
<dbReference type="AlphaFoldDB" id="Q6NDH3"/>
<dbReference type="Proteomes" id="UP000001426">
    <property type="component" value="Chromosome"/>
</dbReference>
<dbReference type="PhylomeDB" id="Q6NDH3"/>
<dbReference type="STRING" id="258594.RPA0135"/>
<dbReference type="InterPro" id="IPR037207">
    <property type="entry name" value="Nuop51_4Fe4S-bd_sf"/>
</dbReference>
<dbReference type="Gene3D" id="3.50.50.60">
    <property type="entry name" value="FAD/NAD(P)-binding domain"/>
    <property type="match status" value="2"/>
</dbReference>
<evidence type="ECO:0000313" key="2">
    <source>
        <dbReference type="EMBL" id="CAE25579.1"/>
    </source>
</evidence>
<dbReference type="SUPFAM" id="SSF51971">
    <property type="entry name" value="Nucleotide-binding domain"/>
    <property type="match status" value="1"/>
</dbReference>
<reference evidence="2 4" key="2">
    <citation type="journal article" date="2004" name="Nat. Biotechnol.">
        <title>Complete genome sequence of the metabolically versatile photosynthetic bacterium Rhodopseudomonas palustris.</title>
        <authorList>
            <person name="Larimer F.W."/>
            <person name="Chain P."/>
            <person name="Hauser L."/>
            <person name="Lamerdin J."/>
            <person name="Malfatti S."/>
            <person name="Do L."/>
            <person name="Land M.L."/>
            <person name="Pelletier D.A."/>
            <person name="Beatty J.T."/>
            <person name="Lang A.S."/>
            <person name="Tabita F.R."/>
            <person name="Gibson J.L."/>
            <person name="Hanson T.E."/>
            <person name="Bobst C."/>
            <person name="Torres J.L."/>
            <person name="Peres C."/>
            <person name="Harrison F.H."/>
            <person name="Gibson J."/>
            <person name="Harwood C.S."/>
        </authorList>
    </citation>
    <scope>NUCLEOTIDE SEQUENCE [LARGE SCALE GENOMIC DNA]</scope>
    <source>
        <strain evidence="4">ATCC BAA-98 / CGA009</strain>
        <strain evidence="2">CGA009</strain>
    </source>
</reference>
<dbReference type="Gene3D" id="1.10.1060.10">
    <property type="entry name" value="Alpha-helical ferredoxin"/>
    <property type="match status" value="1"/>
</dbReference>
<dbReference type="Pfam" id="PF07992">
    <property type="entry name" value="Pyr_redox_2"/>
    <property type="match status" value="1"/>
</dbReference>
<dbReference type="eggNOG" id="COG0493">
    <property type="taxonomic scope" value="Bacteria"/>
</dbReference>
<organism evidence="2">
    <name type="scientific">Rhodopseudomonas palustris (strain ATCC BAA-98 / CGA009)</name>
    <dbReference type="NCBI Taxonomy" id="258594"/>
    <lineage>
        <taxon>Bacteria</taxon>
        <taxon>Pseudomonadati</taxon>
        <taxon>Pseudomonadota</taxon>
        <taxon>Alphaproteobacteria</taxon>
        <taxon>Hyphomicrobiales</taxon>
        <taxon>Nitrobacteraceae</taxon>
        <taxon>Rhodopseudomonas</taxon>
    </lineage>
</organism>
<dbReference type="EMBL" id="BX572593">
    <property type="protein sequence ID" value="CAE25579.1"/>
    <property type="molecule type" value="Genomic_DNA"/>
</dbReference>
<dbReference type="PRINTS" id="PR00419">
    <property type="entry name" value="ADXRDTASE"/>
</dbReference>
<dbReference type="InterPro" id="IPR009051">
    <property type="entry name" value="Helical_ferredxn"/>
</dbReference>
<dbReference type="InterPro" id="IPR028261">
    <property type="entry name" value="DPD_II"/>
</dbReference>
<dbReference type="InterPro" id="IPR036188">
    <property type="entry name" value="FAD/NAD-bd_sf"/>
</dbReference>
<name>Q6NDH3_RHOPA</name>
<sequence>MRAVPWGGVEMTQVVYGVWDGVAYDSRAAEARAADYALANFDEFDEGNAIRAFIADRGFFVFDPTVSLVDALFHYLKAAAEQSCGACTPCRIGTVLVRDALDQMRRGLDAALTLDDIVMLGEQIRQTSLCGLGQTCAVALLAVLRDFRERIEQELAQHRPIPAQHGMAYVTAPCIEACPSKVNVPRYIDYIRDGKPENSLGVLLQKYPMAATCGRVCVRYCEQACRRKFVDEAVGIKTLKRYVADQQSGPHALKFTRDMIRKPLADGMRVAVVGAGPAGISCAYHLLLRGYHVDVFDKAGQAGGMAQIGIPSYRLPKDTLALETDIIVDLGGRFLFDQRLGRDFSVDDLFARGYRAVFLGLGCQQGARLGVDGEDAAHGGYFSGIDFLLKVHDHVDGIAPLVLQGEVVVVGGGNVAMDCVRSAIRLGAEKVHVVYRRTLADMPADPAEIEAARAEGVEFHVLTAPAEIVTDHGKVTGVVLTRMQASEPDAGGRRSVKPVPGSETSMRCDVLIAAIGQQVEDGPLIESDGIAFDRWRCVATDRVLATSRPGVFAGGDCVTGPSTLVYAMAAGLKAARNIDDWIQRGSVRFFKRSRMRKLIADNHMLANEIVAAPVRNAYRVHNPEIDPELRKHMFGEVEQTIDARAAYAETQRCMRCYRVYSVVTKHPIPEGAA</sequence>
<evidence type="ECO:0000259" key="1">
    <source>
        <dbReference type="SMART" id="SM00928"/>
    </source>
</evidence>
<dbReference type="InterPro" id="IPR023753">
    <property type="entry name" value="FAD/NAD-binding_dom"/>
</dbReference>